<dbReference type="InterPro" id="IPR043502">
    <property type="entry name" value="DNA/RNA_pol_sf"/>
</dbReference>
<feature type="compositionally biased region" description="Polar residues" evidence="1">
    <location>
        <begin position="59"/>
        <end position="70"/>
    </location>
</feature>
<accession>A0ABQ5C3P2</accession>
<keyword evidence="3" id="KW-0695">RNA-directed DNA polymerase</keyword>
<dbReference type="Proteomes" id="UP001151760">
    <property type="component" value="Unassembled WGS sequence"/>
</dbReference>
<evidence type="ECO:0000313" key="4">
    <source>
        <dbReference type="Proteomes" id="UP001151760"/>
    </source>
</evidence>
<feature type="compositionally biased region" description="Basic and acidic residues" evidence="1">
    <location>
        <begin position="17"/>
        <end position="37"/>
    </location>
</feature>
<keyword evidence="3" id="KW-0548">Nucleotidyltransferase</keyword>
<dbReference type="Pfam" id="PF07727">
    <property type="entry name" value="RVT_2"/>
    <property type="match status" value="2"/>
</dbReference>
<feature type="region of interest" description="Disordered" evidence="1">
    <location>
        <begin position="1"/>
        <end position="81"/>
    </location>
</feature>
<evidence type="ECO:0000259" key="2">
    <source>
        <dbReference type="PROSITE" id="PS50878"/>
    </source>
</evidence>
<dbReference type="CDD" id="cd09272">
    <property type="entry name" value="RNase_HI_RT_Ty1"/>
    <property type="match status" value="1"/>
</dbReference>
<dbReference type="Pfam" id="PF00078">
    <property type="entry name" value="RVT_1"/>
    <property type="match status" value="1"/>
</dbReference>
<dbReference type="PANTHER" id="PTHR33116">
    <property type="entry name" value="REVERSE TRANSCRIPTASE ZINC-BINDING DOMAIN-CONTAINING PROTEIN-RELATED-RELATED"/>
    <property type="match status" value="1"/>
</dbReference>
<dbReference type="CDD" id="cd01650">
    <property type="entry name" value="RT_nLTR_like"/>
    <property type="match status" value="1"/>
</dbReference>
<feature type="compositionally biased region" description="Polar residues" evidence="1">
    <location>
        <begin position="1"/>
        <end position="10"/>
    </location>
</feature>
<comment type="caution">
    <text evidence="3">The sequence shown here is derived from an EMBL/GenBank/DDBJ whole genome shotgun (WGS) entry which is preliminary data.</text>
</comment>
<dbReference type="InterPro" id="IPR013103">
    <property type="entry name" value="RVT_2"/>
</dbReference>
<keyword evidence="4" id="KW-1185">Reference proteome</keyword>
<evidence type="ECO:0000256" key="1">
    <source>
        <dbReference type="SAM" id="MobiDB-lite"/>
    </source>
</evidence>
<feature type="domain" description="Reverse transcriptase" evidence="2">
    <location>
        <begin position="536"/>
        <end position="858"/>
    </location>
</feature>
<gene>
    <name evidence="3" type="ORF">Tco_0890490</name>
</gene>
<keyword evidence="3" id="KW-0808">Transferase</keyword>
<reference evidence="3" key="2">
    <citation type="submission" date="2022-01" db="EMBL/GenBank/DDBJ databases">
        <authorList>
            <person name="Yamashiro T."/>
            <person name="Shiraishi A."/>
            <person name="Satake H."/>
            <person name="Nakayama K."/>
        </authorList>
    </citation>
    <scope>NUCLEOTIDE SEQUENCE</scope>
</reference>
<dbReference type="SUPFAM" id="SSF56672">
    <property type="entry name" value="DNA/RNA polymerases"/>
    <property type="match status" value="2"/>
</dbReference>
<dbReference type="EMBL" id="BQNB010013813">
    <property type="protein sequence ID" value="GJT20553.1"/>
    <property type="molecule type" value="Genomic_DNA"/>
</dbReference>
<organism evidence="3 4">
    <name type="scientific">Tanacetum coccineum</name>
    <dbReference type="NCBI Taxonomy" id="301880"/>
    <lineage>
        <taxon>Eukaryota</taxon>
        <taxon>Viridiplantae</taxon>
        <taxon>Streptophyta</taxon>
        <taxon>Embryophyta</taxon>
        <taxon>Tracheophyta</taxon>
        <taxon>Spermatophyta</taxon>
        <taxon>Magnoliopsida</taxon>
        <taxon>eudicotyledons</taxon>
        <taxon>Gunneridae</taxon>
        <taxon>Pentapetalae</taxon>
        <taxon>asterids</taxon>
        <taxon>campanulids</taxon>
        <taxon>Asterales</taxon>
        <taxon>Asteraceae</taxon>
        <taxon>Asteroideae</taxon>
        <taxon>Anthemideae</taxon>
        <taxon>Anthemidinae</taxon>
        <taxon>Tanacetum</taxon>
    </lineage>
</organism>
<dbReference type="GO" id="GO:0003964">
    <property type="term" value="F:RNA-directed DNA polymerase activity"/>
    <property type="evidence" value="ECO:0007669"/>
    <property type="project" value="UniProtKB-KW"/>
</dbReference>
<protein>
    <submittedName>
        <fullName evidence="3">RNA-directed DNA polymerase, eukaryota, reverse transcriptase zinc-binding domain protein</fullName>
    </submittedName>
</protein>
<evidence type="ECO:0000313" key="3">
    <source>
        <dbReference type="EMBL" id="GJT20553.1"/>
    </source>
</evidence>
<dbReference type="PANTHER" id="PTHR33116:SF76">
    <property type="entry name" value="DUF4283 DOMAIN-CONTAINING PROTEIN"/>
    <property type="match status" value="1"/>
</dbReference>
<proteinExistence type="predicted"/>
<sequence>MKNNLKQTVFDSGVTKDLNHKNLFDNENPKRPNDEGRVSSNDDGTELSPEIQGDDDSKATSMDENNNTHPEGNVPNETDFVNDFCENSEFNSKVEDLPAHTVRRSSRQTKLPTSVNDFVNEGKVKYGVEKVVNYANLNHGNFCFATWSLIKYEARLVAKGFNQRERIDFDETFSPVVKIYTVRCLIALYVTNKWPLSQLYVNNAFLYGDLDEDVYMTIPQGFANKDNKNKSKNNKFIALLVYVDDIVVTGNCMNEIENFKSFLKSKFNIKDLGSLKYFLGIEGCKPVSTPMEPNSVLPYVATSDDPLLDNITSYQKLLCKLIYLTHTRPDISYSVHCLAQYMHSSLKFHLNCALNVLRYLKNAPEAEYRFMSSAACEIIWIQKLLFDLKTEVTLPVDLFCDNKFALQLAINTVFHERQKEDFIPIVEQIWNENIQGCTMFKVVKRLKMLKGQLKKLSWKNGNIFDNVVILRDKVKDAQNAVNEMPYDNERKKIAATILNEYNEAMIDEENLLFQMAKVEWLNEGDRNTTYFHKAVKSKRNKNRIMSINNSQGIAVEGNDVATEVVNTLRNFFMVKEVSDKEIKNAMFDISDYKAPGPDGYSTCFFKKAWNVVGKDVCQAVKDFFVNGKLLKEINSTLIALIPKSAFIQGRTIQDNILLTQELLKGYNRKGGSKRCSLKIDIAKAYDTVSWEFLRSILTLFGFHKKMVDWICTCITSTSFSISINGEIHGNFKGGRGLRQGDPISHYLFTLVMEVFTLIMNYKIQQAHNFKYHVGCKDIKLTHLCFADDLLVLCYGSTESVIVIKEALELFSKIFGLKPNMNKSTIFFSNMDIGEKSRILNIMPFQVGTFPNRYLGVPLITKRLGKTECKKLVDKVKSRIGDWKNKFLSYAGRVQLIASVLSSMHIYWASVFLLPKSNVKDIERVLKGFLWNQGDIARVQWIHMVKLKEMSVWEIEEEANDSWTWKALLNLRSKARRHIEHKIGNGESTSVWFDKWCDNGPFCQLITNRGIYDARFDLKAFVADMIVNGQWIWNDERQNKFPNICSIRVPMLTNEKDSVVWKSKNGGNKKFSVKQVWNDYNKDNPTVKWGKLTCMDSHNPLFFQCPYSIRVWKVLKKKIKVYYIWQERNKRQFTNEKRTMKDVSGIILDTVRLKLSITDAPLVFCAISGNVGNWYSPLVERDIGCISLLSDIIRLSVKDSLSAKHRRAMKDSLSEKHQRAMKGLAECKASARNLRRIQVKDIVKEVEDYLKTYSSAGMDISWYVDGMR</sequence>
<dbReference type="PROSITE" id="PS50878">
    <property type="entry name" value="RT_POL"/>
    <property type="match status" value="1"/>
</dbReference>
<dbReference type="InterPro" id="IPR000477">
    <property type="entry name" value="RT_dom"/>
</dbReference>
<name>A0ABQ5C3P2_9ASTR</name>
<reference evidence="3" key="1">
    <citation type="journal article" date="2022" name="Int. J. Mol. Sci.">
        <title>Draft Genome of Tanacetum Coccineum: Genomic Comparison of Closely Related Tanacetum-Family Plants.</title>
        <authorList>
            <person name="Yamashiro T."/>
            <person name="Shiraishi A."/>
            <person name="Nakayama K."/>
            <person name="Satake H."/>
        </authorList>
    </citation>
    <scope>NUCLEOTIDE SEQUENCE</scope>
</reference>